<dbReference type="InterPro" id="IPR030489">
    <property type="entry name" value="TR_Rrf2-type_CS"/>
</dbReference>
<dbReference type="PROSITE" id="PS01332">
    <property type="entry name" value="HTH_RRF2_1"/>
    <property type="match status" value="1"/>
</dbReference>
<dbReference type="PANTHER" id="PTHR33221:SF5">
    <property type="entry name" value="HTH-TYPE TRANSCRIPTIONAL REGULATOR ISCR"/>
    <property type="match status" value="1"/>
</dbReference>
<evidence type="ECO:0000313" key="2">
    <source>
        <dbReference type="EMBL" id="TSJ79229.1"/>
    </source>
</evidence>
<dbReference type="PANTHER" id="PTHR33221">
    <property type="entry name" value="WINGED HELIX-TURN-HELIX TRANSCRIPTIONAL REGULATOR, RRF2 FAMILY"/>
    <property type="match status" value="1"/>
</dbReference>
<sequence length="137" mass="15224">MKLSVKVDYACRVLAQMAKYYGTDELAHIEQLAAVEAVPANYLVQILGELRNGGLINSRRGKQGGYALARPPTEITLYDIVKLIEGDLLELNGTGEGHSGRRVNAIWREVRGALEAKCRSYSLDQFAAKSDDEMYYI</sequence>
<evidence type="ECO:0000256" key="1">
    <source>
        <dbReference type="ARBA" id="ARBA00023125"/>
    </source>
</evidence>
<dbReference type="PROSITE" id="PS51197">
    <property type="entry name" value="HTH_RRF2_2"/>
    <property type="match status" value="1"/>
</dbReference>
<dbReference type="SUPFAM" id="SSF46785">
    <property type="entry name" value="Winged helix' DNA-binding domain"/>
    <property type="match status" value="1"/>
</dbReference>
<dbReference type="InterPro" id="IPR036390">
    <property type="entry name" value="WH_DNA-bd_sf"/>
</dbReference>
<proteinExistence type="predicted"/>
<dbReference type="InterPro" id="IPR036388">
    <property type="entry name" value="WH-like_DNA-bd_sf"/>
</dbReference>
<dbReference type="NCBIfam" id="TIGR00738">
    <property type="entry name" value="rrf2_super"/>
    <property type="match status" value="1"/>
</dbReference>
<dbReference type="EMBL" id="VMBG01000001">
    <property type="protein sequence ID" value="TSJ79229.1"/>
    <property type="molecule type" value="Genomic_DNA"/>
</dbReference>
<dbReference type="Pfam" id="PF02082">
    <property type="entry name" value="Rrf2"/>
    <property type="match status" value="1"/>
</dbReference>
<keyword evidence="1" id="KW-0238">DNA-binding</keyword>
<evidence type="ECO:0000313" key="3">
    <source>
        <dbReference type="Proteomes" id="UP000315648"/>
    </source>
</evidence>
<dbReference type="RefSeq" id="WP_144229572.1">
    <property type="nucleotide sequence ID" value="NZ_CBCRVV010000018.1"/>
</dbReference>
<name>A0A556QRH8_9BACT</name>
<dbReference type="AlphaFoldDB" id="A0A556QRH8"/>
<dbReference type="OrthoDB" id="9808360at2"/>
<protein>
    <submittedName>
        <fullName evidence="2">Rrf2 family transcriptional regulator</fullName>
    </submittedName>
</protein>
<dbReference type="InterPro" id="IPR000944">
    <property type="entry name" value="Tscrpt_reg_Rrf2"/>
</dbReference>
<dbReference type="GO" id="GO:0003677">
    <property type="term" value="F:DNA binding"/>
    <property type="evidence" value="ECO:0007669"/>
    <property type="project" value="UniProtKB-KW"/>
</dbReference>
<gene>
    <name evidence="2" type="ORF">FPL22_08035</name>
</gene>
<dbReference type="GO" id="GO:0005829">
    <property type="term" value="C:cytosol"/>
    <property type="evidence" value="ECO:0007669"/>
    <property type="project" value="TreeGrafter"/>
</dbReference>
<keyword evidence="3" id="KW-1185">Reference proteome</keyword>
<reference evidence="2 3" key="1">
    <citation type="submission" date="2019-07" db="EMBL/GenBank/DDBJ databases">
        <title>Description of 53C-WASEF.</title>
        <authorList>
            <person name="Pitt A."/>
            <person name="Hahn M.W."/>
        </authorList>
    </citation>
    <scope>NUCLEOTIDE SEQUENCE [LARGE SCALE GENOMIC DNA]</scope>
    <source>
        <strain evidence="2 3">53C-WASEF</strain>
    </source>
</reference>
<dbReference type="Gene3D" id="1.10.10.10">
    <property type="entry name" value="Winged helix-like DNA-binding domain superfamily/Winged helix DNA-binding domain"/>
    <property type="match status" value="1"/>
</dbReference>
<dbReference type="GO" id="GO:0003700">
    <property type="term" value="F:DNA-binding transcription factor activity"/>
    <property type="evidence" value="ECO:0007669"/>
    <property type="project" value="TreeGrafter"/>
</dbReference>
<dbReference type="Proteomes" id="UP000315648">
    <property type="component" value="Unassembled WGS sequence"/>
</dbReference>
<comment type="caution">
    <text evidence="2">The sequence shown here is derived from an EMBL/GenBank/DDBJ whole genome shotgun (WGS) entry which is preliminary data.</text>
</comment>
<accession>A0A556QRH8</accession>
<organism evidence="2 3">
    <name type="scientific">Rariglobus hedericola</name>
    <dbReference type="NCBI Taxonomy" id="2597822"/>
    <lineage>
        <taxon>Bacteria</taxon>
        <taxon>Pseudomonadati</taxon>
        <taxon>Verrucomicrobiota</taxon>
        <taxon>Opitutia</taxon>
        <taxon>Opitutales</taxon>
        <taxon>Opitutaceae</taxon>
        <taxon>Rariglobus</taxon>
    </lineage>
</organism>